<keyword evidence="2" id="KW-1185">Reference proteome</keyword>
<dbReference type="AlphaFoldDB" id="A0AA38IVI7"/>
<proteinExistence type="predicted"/>
<accession>A0AA38IVI7</accession>
<comment type="caution">
    <text evidence="1">The sequence shown here is derived from an EMBL/GenBank/DDBJ whole genome shotgun (WGS) entry which is preliminary data.</text>
</comment>
<protein>
    <submittedName>
        <fullName evidence="1">Uncharacterized protein</fullName>
    </submittedName>
</protein>
<evidence type="ECO:0000313" key="2">
    <source>
        <dbReference type="Proteomes" id="UP001168821"/>
    </source>
</evidence>
<dbReference type="EMBL" id="JALNTZ010000002">
    <property type="protein sequence ID" value="KAJ3664363.1"/>
    <property type="molecule type" value="Genomic_DNA"/>
</dbReference>
<evidence type="ECO:0000313" key="1">
    <source>
        <dbReference type="EMBL" id="KAJ3664363.1"/>
    </source>
</evidence>
<dbReference type="Proteomes" id="UP001168821">
    <property type="component" value="Unassembled WGS sequence"/>
</dbReference>
<organism evidence="1 2">
    <name type="scientific">Zophobas morio</name>
    <dbReference type="NCBI Taxonomy" id="2755281"/>
    <lineage>
        <taxon>Eukaryota</taxon>
        <taxon>Metazoa</taxon>
        <taxon>Ecdysozoa</taxon>
        <taxon>Arthropoda</taxon>
        <taxon>Hexapoda</taxon>
        <taxon>Insecta</taxon>
        <taxon>Pterygota</taxon>
        <taxon>Neoptera</taxon>
        <taxon>Endopterygota</taxon>
        <taxon>Coleoptera</taxon>
        <taxon>Polyphaga</taxon>
        <taxon>Cucujiformia</taxon>
        <taxon>Tenebrionidae</taxon>
        <taxon>Zophobas</taxon>
    </lineage>
</organism>
<sequence length="110" mass="12031">MFGRGVKNSRSVYSGFRLRFFGSPAISRLSGPSRPPDNFPPLFSIRSDPISRAFPNSRQFPPCQSIKIRPNNNGIPQGILLGSLLFPHSVPSAPSGHIRITTLPSAVYQP</sequence>
<reference evidence="1" key="1">
    <citation type="journal article" date="2023" name="G3 (Bethesda)">
        <title>Whole genome assemblies of Zophobas morio and Tenebrio molitor.</title>
        <authorList>
            <person name="Kaur S."/>
            <person name="Stinson S.A."/>
            <person name="diCenzo G.C."/>
        </authorList>
    </citation>
    <scope>NUCLEOTIDE SEQUENCE</scope>
    <source>
        <strain evidence="1">QUZm001</strain>
    </source>
</reference>
<gene>
    <name evidence="1" type="ORF">Zmor_008540</name>
</gene>
<name>A0AA38IVI7_9CUCU</name>